<dbReference type="Proteomes" id="UP000824120">
    <property type="component" value="Chromosome 7"/>
</dbReference>
<name>A0A9J5Y9A8_SOLCO</name>
<gene>
    <name evidence="1" type="ORF">H5410_038161</name>
</gene>
<evidence type="ECO:0000313" key="2">
    <source>
        <dbReference type="Proteomes" id="UP000824120"/>
    </source>
</evidence>
<keyword evidence="2" id="KW-1185">Reference proteome</keyword>
<organism evidence="1 2">
    <name type="scientific">Solanum commersonii</name>
    <name type="common">Commerson's wild potato</name>
    <name type="synonym">Commerson's nightshade</name>
    <dbReference type="NCBI Taxonomy" id="4109"/>
    <lineage>
        <taxon>Eukaryota</taxon>
        <taxon>Viridiplantae</taxon>
        <taxon>Streptophyta</taxon>
        <taxon>Embryophyta</taxon>
        <taxon>Tracheophyta</taxon>
        <taxon>Spermatophyta</taxon>
        <taxon>Magnoliopsida</taxon>
        <taxon>eudicotyledons</taxon>
        <taxon>Gunneridae</taxon>
        <taxon>Pentapetalae</taxon>
        <taxon>asterids</taxon>
        <taxon>lamiids</taxon>
        <taxon>Solanales</taxon>
        <taxon>Solanaceae</taxon>
        <taxon>Solanoideae</taxon>
        <taxon>Solaneae</taxon>
        <taxon>Solanum</taxon>
    </lineage>
</organism>
<sequence>MSAYIKFYKLLYRERKRKRKAKNRDSFSAKINNPFDPPRFLFFSTINKLDSTRSLTQLSSSISQLTTQLPISTGFFFPADIGIGQAEFVWSSMSINNPGEEENY</sequence>
<dbReference type="EMBL" id="JACXVP010000007">
    <property type="protein sequence ID" value="KAG5596929.1"/>
    <property type="molecule type" value="Genomic_DNA"/>
</dbReference>
<proteinExistence type="predicted"/>
<accession>A0A9J5Y9A8</accession>
<protein>
    <submittedName>
        <fullName evidence="1">Uncharacterized protein</fullName>
    </submittedName>
</protein>
<reference evidence="1 2" key="1">
    <citation type="submission" date="2020-09" db="EMBL/GenBank/DDBJ databases">
        <title>De no assembly of potato wild relative species, Solanum commersonii.</title>
        <authorList>
            <person name="Cho K."/>
        </authorList>
    </citation>
    <scope>NUCLEOTIDE SEQUENCE [LARGE SCALE GENOMIC DNA]</scope>
    <source>
        <strain evidence="1">LZ3.2</strain>
        <tissue evidence="1">Leaf</tissue>
    </source>
</reference>
<dbReference type="AlphaFoldDB" id="A0A9J5Y9A8"/>
<comment type="caution">
    <text evidence="1">The sequence shown here is derived from an EMBL/GenBank/DDBJ whole genome shotgun (WGS) entry which is preliminary data.</text>
</comment>
<evidence type="ECO:0000313" key="1">
    <source>
        <dbReference type="EMBL" id="KAG5596929.1"/>
    </source>
</evidence>